<dbReference type="Gene3D" id="2.30.110.10">
    <property type="entry name" value="Electron Transport, Fmn-binding Protein, Chain A"/>
    <property type="match status" value="1"/>
</dbReference>
<dbReference type="InterPro" id="IPR024747">
    <property type="entry name" value="Pyridox_Oxase-rel"/>
</dbReference>
<evidence type="ECO:0000313" key="1">
    <source>
        <dbReference type="EMBL" id="GAA0371691.1"/>
    </source>
</evidence>
<proteinExistence type="predicted"/>
<dbReference type="Proteomes" id="UP001501822">
    <property type="component" value="Unassembled WGS sequence"/>
</dbReference>
<sequence length="136" mass="14779">MYDSGGLEILTEEECRRLIDAVPLGRIVFTDRALPAIQPVNFLMANGEVIIRTSSGSKLAAAARNAVVAFEVDEFDPAIRTGWSVVIVGHSRIVSENGELSELRGLPLRTWAPTAQDHFIAITPELISGRRLPKAA</sequence>
<organism evidence="1 2">
    <name type="scientific">Actinoallomurus spadix</name>
    <dbReference type="NCBI Taxonomy" id="79912"/>
    <lineage>
        <taxon>Bacteria</taxon>
        <taxon>Bacillati</taxon>
        <taxon>Actinomycetota</taxon>
        <taxon>Actinomycetes</taxon>
        <taxon>Streptosporangiales</taxon>
        <taxon>Thermomonosporaceae</taxon>
        <taxon>Actinoallomurus</taxon>
    </lineage>
</organism>
<dbReference type="SUPFAM" id="SSF50475">
    <property type="entry name" value="FMN-binding split barrel"/>
    <property type="match status" value="1"/>
</dbReference>
<keyword evidence="2" id="KW-1185">Reference proteome</keyword>
<dbReference type="InterPro" id="IPR012349">
    <property type="entry name" value="Split_barrel_FMN-bd"/>
</dbReference>
<comment type="caution">
    <text evidence="1">The sequence shown here is derived from an EMBL/GenBank/DDBJ whole genome shotgun (WGS) entry which is preliminary data.</text>
</comment>
<dbReference type="EMBL" id="BAAABM010000071">
    <property type="protein sequence ID" value="GAA0371691.1"/>
    <property type="molecule type" value="Genomic_DNA"/>
</dbReference>
<protein>
    <submittedName>
        <fullName evidence="1">Pyridoxamine 5'-phosphate oxidase family protein</fullName>
    </submittedName>
</protein>
<dbReference type="Pfam" id="PF12900">
    <property type="entry name" value="Pyridox_ox_2"/>
    <property type="match status" value="1"/>
</dbReference>
<name>A0ABN0XT44_9ACTN</name>
<accession>A0ABN0XT44</accession>
<reference evidence="1 2" key="1">
    <citation type="journal article" date="2019" name="Int. J. Syst. Evol. Microbiol.">
        <title>The Global Catalogue of Microorganisms (GCM) 10K type strain sequencing project: providing services to taxonomists for standard genome sequencing and annotation.</title>
        <authorList>
            <consortium name="The Broad Institute Genomics Platform"/>
            <consortium name="The Broad Institute Genome Sequencing Center for Infectious Disease"/>
            <person name="Wu L."/>
            <person name="Ma J."/>
        </authorList>
    </citation>
    <scope>NUCLEOTIDE SEQUENCE [LARGE SCALE GENOMIC DNA]</scope>
    <source>
        <strain evidence="1 2">JCM 3146</strain>
    </source>
</reference>
<gene>
    <name evidence="1" type="ORF">GCM10010151_72030</name>
</gene>
<evidence type="ECO:0000313" key="2">
    <source>
        <dbReference type="Proteomes" id="UP001501822"/>
    </source>
</evidence>